<organism evidence="1 2">
    <name type="scientific">Faecalicoccus pleomorphus</name>
    <dbReference type="NCBI Taxonomy" id="1323"/>
    <lineage>
        <taxon>Bacteria</taxon>
        <taxon>Bacillati</taxon>
        <taxon>Bacillota</taxon>
        <taxon>Erysipelotrichia</taxon>
        <taxon>Erysipelotrichales</taxon>
        <taxon>Erysipelotrichaceae</taxon>
        <taxon>Faecalicoccus</taxon>
    </lineage>
</organism>
<accession>A0A3E3DZU0</accession>
<proteinExistence type="predicted"/>
<dbReference type="AlphaFoldDB" id="A0A3E3DZU0"/>
<evidence type="ECO:0000313" key="2">
    <source>
        <dbReference type="Proteomes" id="UP000260721"/>
    </source>
</evidence>
<reference evidence="1 2" key="1">
    <citation type="submission" date="2018-08" db="EMBL/GenBank/DDBJ databases">
        <title>A genome reference for cultivated species of the human gut microbiota.</title>
        <authorList>
            <person name="Zou Y."/>
            <person name="Xue W."/>
            <person name="Luo G."/>
        </authorList>
    </citation>
    <scope>NUCLEOTIDE SEQUENCE [LARGE SCALE GENOMIC DNA]</scope>
    <source>
        <strain evidence="1 2">TF08-11</strain>
    </source>
</reference>
<dbReference type="RefSeq" id="WP_117446748.1">
    <property type="nucleotide sequence ID" value="NZ_JBFBOW010000001.1"/>
</dbReference>
<dbReference type="EMBL" id="QUSK01000021">
    <property type="protein sequence ID" value="RGD74804.1"/>
    <property type="molecule type" value="Genomic_DNA"/>
</dbReference>
<sequence>MAYEYTRENDLYESTCFLIGKETEIDENGVVQDGKETETEVFCKVGGVYEKEFFDAYQSGIKAQFKLVIFKDDYHGELLVRFEDTIYSVYRKYPSGDDIELYLREDVGEWD</sequence>
<dbReference type="Proteomes" id="UP000260721">
    <property type="component" value="Unassembled WGS sequence"/>
</dbReference>
<protein>
    <submittedName>
        <fullName evidence="1">Phage head-tail adapter protein</fullName>
    </submittedName>
</protein>
<evidence type="ECO:0000313" key="1">
    <source>
        <dbReference type="EMBL" id="RGD74804.1"/>
    </source>
</evidence>
<name>A0A3E3DZU0_9FIRM</name>
<comment type="caution">
    <text evidence="1">The sequence shown here is derived from an EMBL/GenBank/DDBJ whole genome shotgun (WGS) entry which is preliminary data.</text>
</comment>
<gene>
    <name evidence="1" type="ORF">DXC78_09205</name>
</gene>